<organism evidence="1">
    <name type="scientific">marine metagenome</name>
    <dbReference type="NCBI Taxonomy" id="408172"/>
    <lineage>
        <taxon>unclassified sequences</taxon>
        <taxon>metagenomes</taxon>
        <taxon>ecological metagenomes</taxon>
    </lineage>
</organism>
<name>A0A382C9I7_9ZZZZ</name>
<evidence type="ECO:0000313" key="1">
    <source>
        <dbReference type="EMBL" id="SVB21943.1"/>
    </source>
</evidence>
<dbReference type="AlphaFoldDB" id="A0A382C9I7"/>
<protein>
    <recommendedName>
        <fullName evidence="2">Holin</fullName>
    </recommendedName>
</protein>
<evidence type="ECO:0008006" key="2">
    <source>
        <dbReference type="Google" id="ProtNLM"/>
    </source>
</evidence>
<reference evidence="1" key="1">
    <citation type="submission" date="2018-05" db="EMBL/GenBank/DDBJ databases">
        <authorList>
            <person name="Lanie J.A."/>
            <person name="Ng W.-L."/>
            <person name="Kazmierczak K.M."/>
            <person name="Andrzejewski T.M."/>
            <person name="Davidsen T.M."/>
            <person name="Wayne K.J."/>
            <person name="Tettelin H."/>
            <person name="Glass J.I."/>
            <person name="Rusch D."/>
            <person name="Podicherti R."/>
            <person name="Tsui H.-C.T."/>
            <person name="Winkler M.E."/>
        </authorList>
    </citation>
    <scope>NUCLEOTIDE SEQUENCE</scope>
</reference>
<sequence length="80" mass="8755">MAVPKKKRTGKFSLDRTDLVKLGKGLLIAVAGAALTYCSEWIAGADFGSWTPMVVTVWSVVVNVVRKWIADDVDPVVEYD</sequence>
<gene>
    <name evidence="1" type="ORF">METZ01_LOCUS174797</name>
</gene>
<dbReference type="EMBL" id="UINC01033142">
    <property type="protein sequence ID" value="SVB21943.1"/>
    <property type="molecule type" value="Genomic_DNA"/>
</dbReference>
<accession>A0A382C9I7</accession>
<proteinExistence type="predicted"/>